<accession>A0A381SL68</accession>
<organism evidence="1">
    <name type="scientific">marine metagenome</name>
    <dbReference type="NCBI Taxonomy" id="408172"/>
    <lineage>
        <taxon>unclassified sequences</taxon>
        <taxon>metagenomes</taxon>
        <taxon>ecological metagenomes</taxon>
    </lineage>
</organism>
<dbReference type="AlphaFoldDB" id="A0A381SL68"/>
<evidence type="ECO:0000313" key="1">
    <source>
        <dbReference type="EMBL" id="SVA02013.1"/>
    </source>
</evidence>
<sequence>MNRTVLNIFLIGALGFGLWSCAKVSGQGHLRMVMTGNVHGQLDPCG</sequence>
<dbReference type="EMBL" id="UINC01002961">
    <property type="protein sequence ID" value="SVA02013.1"/>
    <property type="molecule type" value="Genomic_DNA"/>
</dbReference>
<protein>
    <submittedName>
        <fullName evidence="1">Uncharacterized protein</fullName>
    </submittedName>
</protein>
<reference evidence="1" key="1">
    <citation type="submission" date="2018-05" db="EMBL/GenBank/DDBJ databases">
        <authorList>
            <person name="Lanie J.A."/>
            <person name="Ng W.-L."/>
            <person name="Kazmierczak K.M."/>
            <person name="Andrzejewski T.M."/>
            <person name="Davidsen T.M."/>
            <person name="Wayne K.J."/>
            <person name="Tettelin H."/>
            <person name="Glass J.I."/>
            <person name="Rusch D."/>
            <person name="Podicherti R."/>
            <person name="Tsui H.-C.T."/>
            <person name="Winkler M.E."/>
        </authorList>
    </citation>
    <scope>NUCLEOTIDE SEQUENCE</scope>
</reference>
<proteinExistence type="predicted"/>
<name>A0A381SL68_9ZZZZ</name>
<gene>
    <name evidence="1" type="ORF">METZ01_LOCUS54867</name>
</gene>